<dbReference type="InterPro" id="IPR001845">
    <property type="entry name" value="HTH_ArsR_DNA-bd_dom"/>
</dbReference>
<dbReference type="HOGENOM" id="CLU_097806_3_1_6"/>
<dbReference type="PANTHER" id="PTHR33154:SF18">
    <property type="entry name" value="ARSENICAL RESISTANCE OPERON REPRESSOR"/>
    <property type="match status" value="1"/>
</dbReference>
<dbReference type="CDD" id="cd00090">
    <property type="entry name" value="HTH_ARSR"/>
    <property type="match status" value="1"/>
</dbReference>
<gene>
    <name evidence="6" type="ORF">Thi970DRAFT_02013</name>
</gene>
<dbReference type="NCBIfam" id="NF033788">
    <property type="entry name" value="HTH_metalloreg"/>
    <property type="match status" value="1"/>
</dbReference>
<dbReference type="Proteomes" id="UP000002964">
    <property type="component" value="Unassembled WGS sequence"/>
</dbReference>
<reference evidence="7" key="1">
    <citation type="submission" date="2011-06" db="EMBL/GenBank/DDBJ databases">
        <authorList>
            <consortium name="US DOE Joint Genome Institute (JGI-PGF)"/>
            <person name="Lucas S."/>
            <person name="Han J."/>
            <person name="Lapidus A."/>
            <person name="Cheng J.-F."/>
            <person name="Goodwin L."/>
            <person name="Pitluck S."/>
            <person name="Peters L."/>
            <person name="Land M.L."/>
            <person name="Hauser L."/>
            <person name="Vogl K."/>
            <person name="Liu Z."/>
            <person name="Overmann J."/>
            <person name="Frigaard N.-U."/>
            <person name="Bryant D.A."/>
            <person name="Woyke T.J."/>
        </authorList>
    </citation>
    <scope>NUCLEOTIDE SEQUENCE [LARGE SCALE GENOMIC DNA]</scope>
    <source>
        <strain evidence="7">970</strain>
    </source>
</reference>
<evidence type="ECO:0000256" key="2">
    <source>
        <dbReference type="ARBA" id="ARBA00023015"/>
    </source>
</evidence>
<evidence type="ECO:0000313" key="7">
    <source>
        <dbReference type="Proteomes" id="UP000002964"/>
    </source>
</evidence>
<dbReference type="RefSeq" id="WP_009148367.1">
    <property type="nucleotide sequence ID" value="NZ_CP121471.1"/>
</dbReference>
<evidence type="ECO:0000259" key="5">
    <source>
        <dbReference type="PROSITE" id="PS50987"/>
    </source>
</evidence>
<dbReference type="InterPro" id="IPR036388">
    <property type="entry name" value="WH-like_DNA-bd_sf"/>
</dbReference>
<dbReference type="SUPFAM" id="SSF46785">
    <property type="entry name" value="Winged helix' DNA-binding domain"/>
    <property type="match status" value="1"/>
</dbReference>
<dbReference type="AlphaFoldDB" id="H8Z375"/>
<dbReference type="PROSITE" id="PS50987">
    <property type="entry name" value="HTH_ARSR_2"/>
    <property type="match status" value="1"/>
</dbReference>
<evidence type="ECO:0000256" key="1">
    <source>
        <dbReference type="ARBA" id="ARBA00022849"/>
    </source>
</evidence>
<evidence type="ECO:0000313" key="6">
    <source>
        <dbReference type="EMBL" id="EIC21783.1"/>
    </source>
</evidence>
<accession>H8Z375</accession>
<dbReference type="Gene3D" id="1.10.10.10">
    <property type="entry name" value="Winged helix-like DNA-binding domain superfamily/Winged helix DNA-binding domain"/>
    <property type="match status" value="1"/>
</dbReference>
<dbReference type="GO" id="GO:0003700">
    <property type="term" value="F:DNA-binding transcription factor activity"/>
    <property type="evidence" value="ECO:0007669"/>
    <property type="project" value="InterPro"/>
</dbReference>
<dbReference type="NCBIfam" id="NF007528">
    <property type="entry name" value="PRK10141.1"/>
    <property type="match status" value="1"/>
</dbReference>
<dbReference type="GO" id="GO:0003677">
    <property type="term" value="F:DNA binding"/>
    <property type="evidence" value="ECO:0007669"/>
    <property type="project" value="UniProtKB-KW"/>
</dbReference>
<keyword evidence="7" id="KW-1185">Reference proteome</keyword>
<keyword evidence="4" id="KW-0804">Transcription</keyword>
<dbReference type="InterPro" id="IPR011991">
    <property type="entry name" value="ArsR-like_HTH"/>
</dbReference>
<proteinExistence type="predicted"/>
<dbReference type="eggNOG" id="COG0640">
    <property type="taxonomic scope" value="Bacteria"/>
</dbReference>
<dbReference type="OrthoDB" id="9793058at2"/>
<dbReference type="InterPro" id="IPR051081">
    <property type="entry name" value="HTH_MetalResp_TranReg"/>
</dbReference>
<keyword evidence="3" id="KW-0238">DNA-binding</keyword>
<dbReference type="SMART" id="SM00418">
    <property type="entry name" value="HTH_ARSR"/>
    <property type="match status" value="1"/>
</dbReference>
<organism evidence="6 7">
    <name type="scientific">Thiorhodovibrio frisius</name>
    <dbReference type="NCBI Taxonomy" id="631362"/>
    <lineage>
        <taxon>Bacteria</taxon>
        <taxon>Pseudomonadati</taxon>
        <taxon>Pseudomonadota</taxon>
        <taxon>Gammaproteobacteria</taxon>
        <taxon>Chromatiales</taxon>
        <taxon>Chromatiaceae</taxon>
        <taxon>Thiorhodovibrio</taxon>
    </lineage>
</organism>
<reference evidence="6 7" key="2">
    <citation type="submission" date="2011-11" db="EMBL/GenBank/DDBJ databases">
        <authorList>
            <consortium name="US DOE Joint Genome Institute"/>
            <person name="Lucas S."/>
            <person name="Han J."/>
            <person name="Lapidus A."/>
            <person name="Cheng J.-F."/>
            <person name="Goodwin L."/>
            <person name="Pitluck S."/>
            <person name="Peters L."/>
            <person name="Ovchinnikova G."/>
            <person name="Zhang X."/>
            <person name="Detter J.C."/>
            <person name="Han C."/>
            <person name="Tapia R."/>
            <person name="Land M."/>
            <person name="Hauser L."/>
            <person name="Kyrpides N."/>
            <person name="Ivanova N."/>
            <person name="Pagani I."/>
            <person name="Vogl K."/>
            <person name="Liu Z."/>
            <person name="Overmann J."/>
            <person name="Frigaard N.-U."/>
            <person name="Bryant D."/>
            <person name="Woyke T."/>
        </authorList>
    </citation>
    <scope>NUCLEOTIDE SEQUENCE [LARGE SCALE GENOMIC DNA]</scope>
    <source>
        <strain evidence="6 7">970</strain>
    </source>
</reference>
<evidence type="ECO:0000256" key="3">
    <source>
        <dbReference type="ARBA" id="ARBA00023125"/>
    </source>
</evidence>
<dbReference type="GO" id="GO:0046685">
    <property type="term" value="P:response to arsenic-containing substance"/>
    <property type="evidence" value="ECO:0007669"/>
    <property type="project" value="UniProtKB-KW"/>
</dbReference>
<name>H8Z375_9GAMM</name>
<dbReference type="STRING" id="631362.Thi970DRAFT_02013"/>
<keyword evidence="1" id="KW-0059">Arsenical resistance</keyword>
<dbReference type="PANTHER" id="PTHR33154">
    <property type="entry name" value="TRANSCRIPTIONAL REGULATOR, ARSR FAMILY"/>
    <property type="match status" value="1"/>
</dbReference>
<dbReference type="Pfam" id="PF01022">
    <property type="entry name" value="HTH_5"/>
    <property type="match status" value="1"/>
</dbReference>
<evidence type="ECO:0000256" key="4">
    <source>
        <dbReference type="ARBA" id="ARBA00023163"/>
    </source>
</evidence>
<dbReference type="PRINTS" id="PR00778">
    <property type="entry name" value="HTHARSR"/>
</dbReference>
<keyword evidence="2" id="KW-0805">Transcription regulation</keyword>
<protein>
    <submittedName>
        <fullName evidence="6">Putative transcriptional regulator</fullName>
    </submittedName>
</protein>
<dbReference type="EMBL" id="JH603169">
    <property type="protein sequence ID" value="EIC21783.1"/>
    <property type="molecule type" value="Genomic_DNA"/>
</dbReference>
<dbReference type="InterPro" id="IPR036390">
    <property type="entry name" value="WH_DNA-bd_sf"/>
</dbReference>
<feature type="domain" description="HTH arsR-type" evidence="5">
    <location>
        <begin position="1"/>
        <end position="98"/>
    </location>
</feature>
<sequence>MSIAPTAFFSALANDTRLRMLMLLLREGELCVCELTQAIGVSQPHVSRHLAQLRELSLVADRRAGTWIYYRIHPDLPGWACAVMRETAAGLAGATPFREDAKALAAMANRPGAPRCGGVLDQQAPELTRGRL</sequence>